<reference evidence="4" key="2">
    <citation type="submission" date="2021-12" db="EMBL/GenBank/DDBJ databases">
        <title>Resequencing data analysis of finger millet.</title>
        <authorList>
            <person name="Hatakeyama M."/>
            <person name="Aluri S."/>
            <person name="Balachadran M.T."/>
            <person name="Sivarajan S.R."/>
            <person name="Poveda L."/>
            <person name="Shimizu-Inatsugi R."/>
            <person name="Schlapbach R."/>
            <person name="Sreeman S.M."/>
            <person name="Shimizu K.K."/>
        </authorList>
    </citation>
    <scope>NUCLEOTIDE SEQUENCE</scope>
</reference>
<evidence type="ECO:0000256" key="3">
    <source>
        <dbReference type="SAM" id="SignalP"/>
    </source>
</evidence>
<feature type="chain" id="PRO_5043685931" evidence="3">
    <location>
        <begin position="19"/>
        <end position="139"/>
    </location>
</feature>
<reference evidence="4" key="1">
    <citation type="journal article" date="2018" name="DNA Res.">
        <title>Multiple hybrid de novo genome assembly of finger millet, an orphan allotetraploid crop.</title>
        <authorList>
            <person name="Hatakeyama M."/>
            <person name="Aluri S."/>
            <person name="Balachadran M.T."/>
            <person name="Sivarajan S.R."/>
            <person name="Patrignani A."/>
            <person name="Gruter S."/>
            <person name="Poveda L."/>
            <person name="Shimizu-Inatsugi R."/>
            <person name="Baeten J."/>
            <person name="Francoijs K.J."/>
            <person name="Nataraja K.N."/>
            <person name="Reddy Y.A.N."/>
            <person name="Phadnis S."/>
            <person name="Ravikumar R.L."/>
            <person name="Schlapbach R."/>
            <person name="Sreeman S.M."/>
            <person name="Shimizu K.K."/>
        </authorList>
    </citation>
    <scope>NUCLEOTIDE SEQUENCE</scope>
</reference>
<feature type="signal peptide" evidence="3">
    <location>
        <begin position="1"/>
        <end position="18"/>
    </location>
</feature>
<proteinExistence type="inferred from homology"/>
<comment type="caution">
    <text evidence="4">The sequence shown here is derived from an EMBL/GenBank/DDBJ whole genome shotgun (WGS) entry which is preliminary data.</text>
</comment>
<protein>
    <submittedName>
        <fullName evidence="4">Uncharacterized protein</fullName>
    </submittedName>
</protein>
<evidence type="ECO:0000313" key="5">
    <source>
        <dbReference type="Proteomes" id="UP001054889"/>
    </source>
</evidence>
<dbReference type="EMBL" id="BQKI01000005">
    <property type="protein sequence ID" value="GJM94980.1"/>
    <property type="molecule type" value="Genomic_DNA"/>
</dbReference>
<keyword evidence="2 3" id="KW-0732">Signal</keyword>
<evidence type="ECO:0000256" key="2">
    <source>
        <dbReference type="ARBA" id="ARBA00022729"/>
    </source>
</evidence>
<evidence type="ECO:0000313" key="4">
    <source>
        <dbReference type="EMBL" id="GJM94980.1"/>
    </source>
</evidence>
<name>A0AAV5CA27_ELECO</name>
<keyword evidence="5" id="KW-1185">Reference proteome</keyword>
<dbReference type="PANTHER" id="PTHR33227">
    <property type="entry name" value="STIGMA-SPECIFIC STIG1-LIKE PROTEIN 3"/>
    <property type="match status" value="1"/>
</dbReference>
<organism evidence="4 5">
    <name type="scientific">Eleusine coracana subsp. coracana</name>
    <dbReference type="NCBI Taxonomy" id="191504"/>
    <lineage>
        <taxon>Eukaryota</taxon>
        <taxon>Viridiplantae</taxon>
        <taxon>Streptophyta</taxon>
        <taxon>Embryophyta</taxon>
        <taxon>Tracheophyta</taxon>
        <taxon>Spermatophyta</taxon>
        <taxon>Magnoliopsida</taxon>
        <taxon>Liliopsida</taxon>
        <taxon>Poales</taxon>
        <taxon>Poaceae</taxon>
        <taxon>PACMAD clade</taxon>
        <taxon>Chloridoideae</taxon>
        <taxon>Cynodonteae</taxon>
        <taxon>Eleusininae</taxon>
        <taxon>Eleusine</taxon>
    </lineage>
</organism>
<dbReference type="InterPro" id="IPR006969">
    <property type="entry name" value="Stig-like"/>
</dbReference>
<dbReference type="PANTHER" id="PTHR33227:SF31">
    <property type="entry name" value="4FE-4S FERREDOXIN-TYPE DOMAIN-CONTAINING PROTEIN"/>
    <property type="match status" value="1"/>
</dbReference>
<dbReference type="AlphaFoldDB" id="A0AAV5CA27"/>
<evidence type="ECO:0000256" key="1">
    <source>
        <dbReference type="ARBA" id="ARBA00006010"/>
    </source>
</evidence>
<comment type="similarity">
    <text evidence="1">Belongs to the STIG1 family.</text>
</comment>
<sequence length="139" mass="14364">MAKLAILVLVMAVVAATAALTSAAAAGVFIPAGFQARRSRFLTANSAVYKPPLPSYECSKKSATVCLAPGSPGPTCCGGQCVDTVASNDHCGGCNKVCKQGRTCCGGRCIDLLSDKDNCGQCFNQCNKKCSYGFCDYAQ</sequence>
<gene>
    <name evidence="4" type="primary">ga11668</name>
    <name evidence="4" type="ORF">PR202_ga11668</name>
</gene>
<accession>A0AAV5CA27</accession>
<dbReference type="Pfam" id="PF04885">
    <property type="entry name" value="Stig1"/>
    <property type="match status" value="1"/>
</dbReference>
<dbReference type="Proteomes" id="UP001054889">
    <property type="component" value="Unassembled WGS sequence"/>
</dbReference>